<comment type="caution">
    <text evidence="2">The sequence shown here is derived from an EMBL/GenBank/DDBJ whole genome shotgun (WGS) entry which is preliminary data.</text>
</comment>
<accession>A0A2W4YI68</accession>
<protein>
    <recommendedName>
        <fullName evidence="1">Trypsin-co-occurring domain-containing protein</fullName>
    </recommendedName>
</protein>
<sequence>MPQLIPTELEDGSIIYFQVEETAVTSTSPTRSFGLPENAQAAAKEKAVQSFHAMQSLVRGYTVNTLNAFHNLGSAEVSEVTLEFGVSLDAKAGVPFIASGGASSNLKITVKCVFPKKPE</sequence>
<dbReference type="AlphaFoldDB" id="A0A2W4YI68"/>
<gene>
    <name evidence="2" type="ORF">DCF19_06845</name>
</gene>
<dbReference type="NCBIfam" id="NF041216">
    <property type="entry name" value="CU044_2847_fam"/>
    <property type="match status" value="1"/>
</dbReference>
<feature type="domain" description="Trypsin-co-occurring" evidence="1">
    <location>
        <begin position="8"/>
        <end position="112"/>
    </location>
</feature>
<dbReference type="EMBL" id="QBML01000006">
    <property type="protein sequence ID" value="PZO42738.1"/>
    <property type="molecule type" value="Genomic_DNA"/>
</dbReference>
<dbReference type="Pfam" id="PF19493">
    <property type="entry name" value="Trypco1"/>
    <property type="match status" value="1"/>
</dbReference>
<dbReference type="Proteomes" id="UP000249467">
    <property type="component" value="Unassembled WGS sequence"/>
</dbReference>
<evidence type="ECO:0000313" key="2">
    <source>
        <dbReference type="EMBL" id="PZO42738.1"/>
    </source>
</evidence>
<evidence type="ECO:0000259" key="1">
    <source>
        <dbReference type="Pfam" id="PF19493"/>
    </source>
</evidence>
<evidence type="ECO:0000313" key="3">
    <source>
        <dbReference type="Proteomes" id="UP000249467"/>
    </source>
</evidence>
<reference evidence="2 3" key="2">
    <citation type="submission" date="2018-06" db="EMBL/GenBank/DDBJ databases">
        <title>Metagenomic assembly of (sub)arctic Cyanobacteria and their associated microbiome from non-axenic cultures.</title>
        <authorList>
            <person name="Baurain D."/>
        </authorList>
    </citation>
    <scope>NUCLEOTIDE SEQUENCE [LARGE SCALE GENOMIC DNA]</scope>
    <source>
        <strain evidence="2">ULC066bin1</strain>
    </source>
</reference>
<name>A0A2W4YI68_9CYAN</name>
<organism evidence="2 3">
    <name type="scientific">Pseudanabaena frigida</name>
    <dbReference type="NCBI Taxonomy" id="945775"/>
    <lineage>
        <taxon>Bacteria</taxon>
        <taxon>Bacillati</taxon>
        <taxon>Cyanobacteriota</taxon>
        <taxon>Cyanophyceae</taxon>
        <taxon>Pseudanabaenales</taxon>
        <taxon>Pseudanabaenaceae</taxon>
        <taxon>Pseudanabaena</taxon>
    </lineage>
</organism>
<dbReference type="InterPro" id="IPR045794">
    <property type="entry name" value="Trypco1"/>
</dbReference>
<reference evidence="2 3" key="1">
    <citation type="submission" date="2018-04" db="EMBL/GenBank/DDBJ databases">
        <authorList>
            <person name="Go L.Y."/>
            <person name="Mitchell J.A."/>
        </authorList>
    </citation>
    <scope>NUCLEOTIDE SEQUENCE [LARGE SCALE GENOMIC DNA]</scope>
    <source>
        <strain evidence="2">ULC066bin1</strain>
    </source>
</reference>
<proteinExistence type="predicted"/>